<evidence type="ECO:0000259" key="2">
    <source>
        <dbReference type="PROSITE" id="PS50405"/>
    </source>
</evidence>
<dbReference type="Pfam" id="PF14497">
    <property type="entry name" value="GST_C_3"/>
    <property type="match status" value="1"/>
</dbReference>
<dbReference type="Pfam" id="PF02798">
    <property type="entry name" value="GST_N"/>
    <property type="match status" value="1"/>
</dbReference>
<dbReference type="SFLD" id="SFLDS00019">
    <property type="entry name" value="Glutathione_Transferase_(cytos"/>
    <property type="match status" value="1"/>
</dbReference>
<dbReference type="EMBL" id="HBHZ01007363">
    <property type="protein sequence ID" value="CAE0192606.1"/>
    <property type="molecule type" value="Transcribed_RNA"/>
</dbReference>
<dbReference type="PROSITE" id="PS50404">
    <property type="entry name" value="GST_NTER"/>
    <property type="match status" value="1"/>
</dbReference>
<evidence type="ECO:0000259" key="1">
    <source>
        <dbReference type="PROSITE" id="PS50404"/>
    </source>
</evidence>
<dbReference type="InterPro" id="IPR050213">
    <property type="entry name" value="GST_superfamily"/>
</dbReference>
<dbReference type="CDD" id="cd03039">
    <property type="entry name" value="GST_N_Sigma_like"/>
    <property type="match status" value="1"/>
</dbReference>
<dbReference type="Gene3D" id="1.20.1050.10">
    <property type="match status" value="1"/>
</dbReference>
<dbReference type="GO" id="GO:0004364">
    <property type="term" value="F:glutathione transferase activity"/>
    <property type="evidence" value="ECO:0007669"/>
    <property type="project" value="TreeGrafter"/>
</dbReference>
<sequence>MASMGRVIAAAASNGVTSPLRLVYLAVRARAEVPRLILEYGKVEYVDVSVQQQFEAPWGKVKRQNMVPFGQLPVLDVGGGELIAQEAAIARYCATLVPGLMPSDPIGQAKCDALFHAAEELAETNPLVNALRGEDFERRKKEFFDKEFPRRLANFSRIIAASGGPFTRGKSPNYADFKLYHHLSNAALLEPGCLSPSPDAGDAMTDFMAAVENLDGIAAYLNRRPQVVDVGKRPKLEPNVCGSRYLEG</sequence>
<proteinExistence type="predicted"/>
<feature type="domain" description="GST N-terminal" evidence="1">
    <location>
        <begin position="18"/>
        <end position="101"/>
    </location>
</feature>
<dbReference type="SUPFAM" id="SSF52833">
    <property type="entry name" value="Thioredoxin-like"/>
    <property type="match status" value="1"/>
</dbReference>
<dbReference type="SUPFAM" id="SSF47616">
    <property type="entry name" value="GST C-terminal domain-like"/>
    <property type="match status" value="1"/>
</dbReference>
<name>A0A7S3CDF8_9CHLO</name>
<feature type="domain" description="GST C-terminal" evidence="2">
    <location>
        <begin position="104"/>
        <end position="238"/>
    </location>
</feature>
<dbReference type="InterPro" id="IPR036249">
    <property type="entry name" value="Thioredoxin-like_sf"/>
</dbReference>
<dbReference type="PANTHER" id="PTHR11571:SF150">
    <property type="entry name" value="GLUTATHIONE S-TRANSFERASE"/>
    <property type="match status" value="1"/>
</dbReference>
<dbReference type="PROSITE" id="PS50405">
    <property type="entry name" value="GST_CTER"/>
    <property type="match status" value="1"/>
</dbReference>
<dbReference type="AlphaFoldDB" id="A0A7S3CDF8"/>
<dbReference type="PANTHER" id="PTHR11571">
    <property type="entry name" value="GLUTATHIONE S-TRANSFERASE"/>
    <property type="match status" value="1"/>
</dbReference>
<dbReference type="InterPro" id="IPR010987">
    <property type="entry name" value="Glutathione-S-Trfase_C-like"/>
</dbReference>
<dbReference type="InterPro" id="IPR040079">
    <property type="entry name" value="Glutathione_S-Trfase"/>
</dbReference>
<dbReference type="InterPro" id="IPR004046">
    <property type="entry name" value="GST_C"/>
</dbReference>
<evidence type="ECO:0008006" key="4">
    <source>
        <dbReference type="Google" id="ProtNLM"/>
    </source>
</evidence>
<dbReference type="GO" id="GO:0006749">
    <property type="term" value="P:glutathione metabolic process"/>
    <property type="evidence" value="ECO:0007669"/>
    <property type="project" value="TreeGrafter"/>
</dbReference>
<organism evidence="3">
    <name type="scientific">Chloropicon roscoffensis</name>
    <dbReference type="NCBI Taxonomy" id="1461544"/>
    <lineage>
        <taxon>Eukaryota</taxon>
        <taxon>Viridiplantae</taxon>
        <taxon>Chlorophyta</taxon>
        <taxon>Chloropicophyceae</taxon>
        <taxon>Chloropicales</taxon>
        <taxon>Chloropicaceae</taxon>
        <taxon>Chloropicon</taxon>
    </lineage>
</organism>
<evidence type="ECO:0000313" key="3">
    <source>
        <dbReference type="EMBL" id="CAE0192606.1"/>
    </source>
</evidence>
<accession>A0A7S3CDF8</accession>
<dbReference type="Gene3D" id="3.40.30.10">
    <property type="entry name" value="Glutaredoxin"/>
    <property type="match status" value="1"/>
</dbReference>
<dbReference type="InterPro" id="IPR036282">
    <property type="entry name" value="Glutathione-S-Trfase_C_sf"/>
</dbReference>
<dbReference type="InterPro" id="IPR004045">
    <property type="entry name" value="Glutathione_S-Trfase_N"/>
</dbReference>
<gene>
    <name evidence="3" type="ORF">CROS1456_LOCUS5696</name>
</gene>
<protein>
    <recommendedName>
        <fullName evidence="4">Glutathione S-transferase</fullName>
    </recommendedName>
</protein>
<reference evidence="3" key="1">
    <citation type="submission" date="2021-01" db="EMBL/GenBank/DDBJ databases">
        <authorList>
            <person name="Corre E."/>
            <person name="Pelletier E."/>
            <person name="Niang G."/>
            <person name="Scheremetjew M."/>
            <person name="Finn R."/>
            <person name="Kale V."/>
            <person name="Holt S."/>
            <person name="Cochrane G."/>
            <person name="Meng A."/>
            <person name="Brown T."/>
            <person name="Cohen L."/>
        </authorList>
    </citation>
    <scope>NUCLEOTIDE SEQUENCE</scope>
    <source>
        <strain evidence="3">RCC1871</strain>
    </source>
</reference>